<dbReference type="InterPro" id="IPR050624">
    <property type="entry name" value="HTH-type_Tx_Regulator"/>
</dbReference>
<evidence type="ECO:0000313" key="5">
    <source>
        <dbReference type="Proteomes" id="UP000749471"/>
    </source>
</evidence>
<gene>
    <name evidence="4" type="ORF">KQI42_04970</name>
</gene>
<sequence length="186" mass="21862">MPKIIDNIEEIIFQCAEKLFYAKGYDKVNMRSIAKECNIAVGTLYNYYPNKNDLYMSIVTNSWEQTFEKLDLILNNESDSNKRLIESIEILYDDITKRRGIGVHLKKIKGMDPVQFSEFQNFIIANMKKVFADVTIKEKWKEDKNIVEKLVFSLLTNIGFLIDNYPNCRNNNIEYIYNSLISFLKI</sequence>
<keyword evidence="1 2" id="KW-0238">DNA-binding</keyword>
<evidence type="ECO:0000256" key="2">
    <source>
        <dbReference type="PROSITE-ProRule" id="PRU00335"/>
    </source>
</evidence>
<name>A0ABS6E528_9FIRM</name>
<dbReference type="PANTHER" id="PTHR43479:SF11">
    <property type="entry name" value="ACREF_ENVCD OPERON REPRESSOR-RELATED"/>
    <property type="match status" value="1"/>
</dbReference>
<evidence type="ECO:0000259" key="3">
    <source>
        <dbReference type="PROSITE" id="PS50977"/>
    </source>
</evidence>
<dbReference type="RefSeq" id="WP_216517373.1">
    <property type="nucleotide sequence ID" value="NZ_JAHLPM010000003.1"/>
</dbReference>
<dbReference type="Proteomes" id="UP000749471">
    <property type="component" value="Unassembled WGS sequence"/>
</dbReference>
<evidence type="ECO:0000313" key="4">
    <source>
        <dbReference type="EMBL" id="MBU5437349.1"/>
    </source>
</evidence>
<dbReference type="InterPro" id="IPR001647">
    <property type="entry name" value="HTH_TetR"/>
</dbReference>
<dbReference type="EMBL" id="JAHLPM010000003">
    <property type="protein sequence ID" value="MBU5437349.1"/>
    <property type="molecule type" value="Genomic_DNA"/>
</dbReference>
<accession>A0ABS6E528</accession>
<keyword evidence="5" id="KW-1185">Reference proteome</keyword>
<feature type="domain" description="HTH tetR-type" evidence="3">
    <location>
        <begin position="6"/>
        <end position="66"/>
    </location>
</feature>
<dbReference type="PANTHER" id="PTHR43479">
    <property type="entry name" value="ACREF/ENVCD OPERON REPRESSOR-RELATED"/>
    <property type="match status" value="1"/>
</dbReference>
<comment type="caution">
    <text evidence="4">The sequence shown here is derived from an EMBL/GenBank/DDBJ whole genome shotgun (WGS) entry which is preliminary data.</text>
</comment>
<organism evidence="4 5">
    <name type="scientific">Tissierella simiarum</name>
    <dbReference type="NCBI Taxonomy" id="2841534"/>
    <lineage>
        <taxon>Bacteria</taxon>
        <taxon>Bacillati</taxon>
        <taxon>Bacillota</taxon>
        <taxon>Tissierellia</taxon>
        <taxon>Tissierellales</taxon>
        <taxon>Tissierellaceae</taxon>
        <taxon>Tissierella</taxon>
    </lineage>
</organism>
<dbReference type="Pfam" id="PF00440">
    <property type="entry name" value="TetR_N"/>
    <property type="match status" value="1"/>
</dbReference>
<proteinExistence type="predicted"/>
<evidence type="ECO:0000256" key="1">
    <source>
        <dbReference type="ARBA" id="ARBA00023125"/>
    </source>
</evidence>
<dbReference type="PROSITE" id="PS50977">
    <property type="entry name" value="HTH_TETR_2"/>
    <property type="match status" value="1"/>
</dbReference>
<feature type="DNA-binding region" description="H-T-H motif" evidence="2">
    <location>
        <begin position="29"/>
        <end position="48"/>
    </location>
</feature>
<reference evidence="4 5" key="1">
    <citation type="submission" date="2021-06" db="EMBL/GenBank/DDBJ databases">
        <authorList>
            <person name="Sun Q."/>
            <person name="Li D."/>
        </authorList>
    </citation>
    <scope>NUCLEOTIDE SEQUENCE [LARGE SCALE GENOMIC DNA]</scope>
    <source>
        <strain evidence="4 5">MSJ-40</strain>
    </source>
</reference>
<protein>
    <submittedName>
        <fullName evidence="4">TetR/AcrR family transcriptional regulator</fullName>
    </submittedName>
</protein>